<evidence type="ECO:0000256" key="1">
    <source>
        <dbReference type="ARBA" id="ARBA00022729"/>
    </source>
</evidence>
<accession>A0A182FND5</accession>
<dbReference type="Gene3D" id="2.70.220.10">
    <property type="entry name" value="Ganglioside GM2 activator"/>
    <property type="match status" value="1"/>
</dbReference>
<dbReference type="RefSeq" id="XP_035779851.1">
    <property type="nucleotide sequence ID" value="XM_035923958.1"/>
</dbReference>
<keyword evidence="3" id="KW-1185">Reference proteome</keyword>
<keyword evidence="1" id="KW-0732">Signal</keyword>
<evidence type="ECO:0000313" key="2">
    <source>
        <dbReference type="EnsemblMetazoa" id="AALB008048-PA"/>
    </source>
</evidence>
<name>A0A182FND5_ANOAL</name>
<protein>
    <recommendedName>
        <fullName evidence="4">MD-2-related lipid-recognition domain-containing protein</fullName>
    </recommendedName>
</protein>
<proteinExistence type="predicted"/>
<reference evidence="2 3" key="1">
    <citation type="journal article" date="2017" name="G3 (Bethesda)">
        <title>The Physical Genome Mapping of Anopheles albimanus Corrected Scaffold Misassemblies and Identified Interarm Rearrangements in Genus Anopheles.</title>
        <authorList>
            <person name="Artemov G.N."/>
            <person name="Peery A.N."/>
            <person name="Jiang X."/>
            <person name="Tu Z."/>
            <person name="Stegniy V.N."/>
            <person name="Sharakhova M.V."/>
            <person name="Sharakhov I.V."/>
        </authorList>
    </citation>
    <scope>NUCLEOTIDE SEQUENCE [LARGE SCALE GENOMIC DNA]</scope>
    <source>
        <strain evidence="2 3">ALBI9_A</strain>
    </source>
</reference>
<dbReference type="VEuPathDB" id="VectorBase:AALB008048"/>
<dbReference type="EnsemblMetazoa" id="AALB008048-RA">
    <property type="protein sequence ID" value="AALB008048-PA"/>
    <property type="gene ID" value="AALB008048"/>
</dbReference>
<dbReference type="VEuPathDB" id="VectorBase:AALB20_035418"/>
<evidence type="ECO:0000313" key="3">
    <source>
        <dbReference type="Proteomes" id="UP000069272"/>
    </source>
</evidence>
<dbReference type="InterPro" id="IPR036846">
    <property type="entry name" value="GM2-AP_sf"/>
</dbReference>
<organism evidence="2 3">
    <name type="scientific">Anopheles albimanus</name>
    <name type="common">New world malaria mosquito</name>
    <dbReference type="NCBI Taxonomy" id="7167"/>
    <lineage>
        <taxon>Eukaryota</taxon>
        <taxon>Metazoa</taxon>
        <taxon>Ecdysozoa</taxon>
        <taxon>Arthropoda</taxon>
        <taxon>Hexapoda</taxon>
        <taxon>Insecta</taxon>
        <taxon>Pterygota</taxon>
        <taxon>Neoptera</taxon>
        <taxon>Endopterygota</taxon>
        <taxon>Diptera</taxon>
        <taxon>Nematocera</taxon>
        <taxon>Culicoidea</taxon>
        <taxon>Culicidae</taxon>
        <taxon>Anophelinae</taxon>
        <taxon>Anopheles</taxon>
    </lineage>
</organism>
<evidence type="ECO:0008006" key="4">
    <source>
        <dbReference type="Google" id="ProtNLM"/>
    </source>
</evidence>
<dbReference type="STRING" id="7167.A0A182FND5"/>
<reference evidence="2" key="2">
    <citation type="submission" date="2022-08" db="UniProtKB">
        <authorList>
            <consortium name="EnsemblMetazoa"/>
        </authorList>
    </citation>
    <scope>IDENTIFICATION</scope>
    <source>
        <strain evidence="2">STECLA/ALBI9_A</strain>
    </source>
</reference>
<dbReference type="Proteomes" id="UP000069272">
    <property type="component" value="Chromosome 2L"/>
</dbReference>
<sequence length="193" mass="22407">MHSLFRWTSWVLFVYCLLPMANAAGRRNKEIVIEKAKTCTTNKTEFYAIKFPAPLNFTSRNNIVRFYGNFSVTEVIRPPLELILIAYRCTMDLQSCQRYNAVQMTKICSFLMDTNSFWTPFVRSIEPPVKCPIHPATYLFKDSAFDVSFFTSFPLDGYSWQVTMKLYSTAYTPKKEVFCFASQATLIKNRPKS</sequence>
<dbReference type="GeneID" id="118460024"/>
<dbReference type="AlphaFoldDB" id="A0A182FND5"/>